<dbReference type="AlphaFoldDB" id="A0A8K1DC39"/>
<evidence type="ECO:0000256" key="1">
    <source>
        <dbReference type="SAM" id="MobiDB-lite"/>
    </source>
</evidence>
<gene>
    <name evidence="2" type="ORF">HGM15179_018613</name>
</gene>
<comment type="caution">
    <text evidence="2">The sequence shown here is derived from an EMBL/GenBank/DDBJ whole genome shotgun (WGS) entry which is preliminary data.</text>
</comment>
<evidence type="ECO:0000313" key="2">
    <source>
        <dbReference type="EMBL" id="TRZ08494.1"/>
    </source>
</evidence>
<dbReference type="EMBL" id="SWJQ01001337">
    <property type="protein sequence ID" value="TRZ08494.1"/>
    <property type="molecule type" value="Genomic_DNA"/>
</dbReference>
<feature type="compositionally biased region" description="Basic and acidic residues" evidence="1">
    <location>
        <begin position="85"/>
        <end position="96"/>
    </location>
</feature>
<sequence length="263" mass="29843">MKLLNKILQPHTEQCLSPGEGTSRWTLSERDAYRKQKLSQTEATSQHQVSYWKEGMKPGLFRGELASSPGVSDWEEQSQQGLSLRESRSYQEHSDWEESTGQEVSKGKAKRRGLSVQPSWEDDSDRELVCDSWVQPGILSLWLQILLWQEDNDWDKVSVLELCKEGEEARLQRLAALTQGGLSMSVPWEAWVEHQALQLRFQERLRARPSPLEAQTPVGQASSPRQAVPSWVLVLGSRSPFRRALRALRGLCCCCCPAAQPED</sequence>
<keyword evidence="3" id="KW-1185">Reference proteome</keyword>
<protein>
    <submittedName>
        <fullName evidence="2">Uncharacterized protein</fullName>
    </submittedName>
</protein>
<feature type="region of interest" description="Disordered" evidence="1">
    <location>
        <begin position="63"/>
        <end position="118"/>
    </location>
</feature>
<accession>A0A8K1DC39</accession>
<evidence type="ECO:0000313" key="3">
    <source>
        <dbReference type="Proteomes" id="UP000796761"/>
    </source>
</evidence>
<proteinExistence type="predicted"/>
<reference evidence="2" key="1">
    <citation type="submission" date="2019-04" db="EMBL/GenBank/DDBJ databases">
        <title>Genome assembly of Zosterops borbonicus 15179.</title>
        <authorList>
            <person name="Leroy T."/>
            <person name="Anselmetti Y."/>
            <person name="Tilak M.-K."/>
            <person name="Nabholz B."/>
        </authorList>
    </citation>
    <scope>NUCLEOTIDE SEQUENCE</scope>
    <source>
        <strain evidence="2">HGM_15179</strain>
        <tissue evidence="2">Muscle</tissue>
    </source>
</reference>
<feature type="region of interest" description="Disordered" evidence="1">
    <location>
        <begin position="1"/>
        <end position="23"/>
    </location>
</feature>
<organism evidence="2 3">
    <name type="scientific">Zosterops borbonicus</name>
    <dbReference type="NCBI Taxonomy" id="364589"/>
    <lineage>
        <taxon>Eukaryota</taxon>
        <taxon>Metazoa</taxon>
        <taxon>Chordata</taxon>
        <taxon>Craniata</taxon>
        <taxon>Vertebrata</taxon>
        <taxon>Euteleostomi</taxon>
        <taxon>Archelosauria</taxon>
        <taxon>Archosauria</taxon>
        <taxon>Dinosauria</taxon>
        <taxon>Saurischia</taxon>
        <taxon>Theropoda</taxon>
        <taxon>Coelurosauria</taxon>
        <taxon>Aves</taxon>
        <taxon>Neognathae</taxon>
        <taxon>Neoaves</taxon>
        <taxon>Telluraves</taxon>
        <taxon>Australaves</taxon>
        <taxon>Passeriformes</taxon>
        <taxon>Sylvioidea</taxon>
        <taxon>Zosteropidae</taxon>
        <taxon>Zosterops</taxon>
    </lineage>
</organism>
<dbReference type="Proteomes" id="UP000796761">
    <property type="component" value="Unassembled WGS sequence"/>
</dbReference>
<name>A0A8K1DC39_9PASS</name>
<dbReference type="OrthoDB" id="9219679at2759"/>